<accession>A0A1C4BYH3</accession>
<evidence type="ECO:0008006" key="3">
    <source>
        <dbReference type="Google" id="ProtNLM"/>
    </source>
</evidence>
<evidence type="ECO:0000313" key="2">
    <source>
        <dbReference type="Proteomes" id="UP000199698"/>
    </source>
</evidence>
<reference evidence="2" key="1">
    <citation type="submission" date="2016-08" db="EMBL/GenBank/DDBJ databases">
        <authorList>
            <person name="Varghese N."/>
            <person name="Submissions Spin"/>
        </authorList>
    </citation>
    <scope>NUCLEOTIDE SEQUENCE [LARGE SCALE GENOMIC DNA]</scope>
    <source>
        <strain evidence="2">R-53144</strain>
    </source>
</reference>
<dbReference type="Proteomes" id="UP000199698">
    <property type="component" value="Unassembled WGS sequence"/>
</dbReference>
<dbReference type="STRING" id="1798183.GA0061080_102643"/>
<sequence length="76" mass="8299">MYNPVNYLLSTSASKEELREVLSIANDGIGAIADTLRCADLTTVDDETMNQFGSALLILKGVIENAFIKMEESTNE</sequence>
<organism evidence="1 2">
    <name type="scientific">Gilliamella intestini</name>
    <dbReference type="NCBI Taxonomy" id="1798183"/>
    <lineage>
        <taxon>Bacteria</taxon>
        <taxon>Pseudomonadati</taxon>
        <taxon>Pseudomonadota</taxon>
        <taxon>Gammaproteobacteria</taxon>
        <taxon>Orbales</taxon>
        <taxon>Orbaceae</taxon>
        <taxon>Gilliamella</taxon>
    </lineage>
</organism>
<dbReference type="EMBL" id="FMBA01000026">
    <property type="protein sequence ID" value="SCC11850.1"/>
    <property type="molecule type" value="Genomic_DNA"/>
</dbReference>
<gene>
    <name evidence="1" type="ORF">GA0061080_102643</name>
</gene>
<evidence type="ECO:0000313" key="1">
    <source>
        <dbReference type="EMBL" id="SCC11850.1"/>
    </source>
</evidence>
<dbReference type="AlphaFoldDB" id="A0A1C4BYH3"/>
<keyword evidence="2" id="KW-1185">Reference proteome</keyword>
<name>A0A1C4BYH3_9GAMM</name>
<dbReference type="RefSeq" id="WP_091123793.1">
    <property type="nucleotide sequence ID" value="NZ_FMBA01000026.1"/>
</dbReference>
<dbReference type="OrthoDB" id="9811314at2"/>
<proteinExistence type="predicted"/>
<protein>
    <recommendedName>
        <fullName evidence="3">DUF3077 domain-containing protein</fullName>
    </recommendedName>
</protein>